<organism evidence="2 3">
    <name type="scientific">Digitaria exilis</name>
    <dbReference type="NCBI Taxonomy" id="1010633"/>
    <lineage>
        <taxon>Eukaryota</taxon>
        <taxon>Viridiplantae</taxon>
        <taxon>Streptophyta</taxon>
        <taxon>Embryophyta</taxon>
        <taxon>Tracheophyta</taxon>
        <taxon>Spermatophyta</taxon>
        <taxon>Magnoliopsida</taxon>
        <taxon>Liliopsida</taxon>
        <taxon>Poales</taxon>
        <taxon>Poaceae</taxon>
        <taxon>PACMAD clade</taxon>
        <taxon>Panicoideae</taxon>
        <taxon>Panicodae</taxon>
        <taxon>Paniceae</taxon>
        <taxon>Anthephorinae</taxon>
        <taxon>Digitaria</taxon>
    </lineage>
</organism>
<dbReference type="OrthoDB" id="696112at2759"/>
<evidence type="ECO:0000313" key="2">
    <source>
        <dbReference type="EMBL" id="KAF8666438.1"/>
    </source>
</evidence>
<dbReference type="EMBL" id="JACEFO010002306">
    <property type="protein sequence ID" value="KAF8666438.1"/>
    <property type="molecule type" value="Genomic_DNA"/>
</dbReference>
<keyword evidence="3" id="KW-1185">Reference proteome</keyword>
<sequence>MTNIDYLTLMSLTEQCGYGSRDFLYYMKRTGNAKGTLEIINYRSDADEMIKCCESERRLRILMSAQPQPQDIVVNITPLKRRRERAGDDQSQGDDSDDDDEDFPEDYASLNAYKEWIQ</sequence>
<gene>
    <name evidence="2" type="ORF">HU200_053548</name>
</gene>
<accession>A0A835E4X6</accession>
<protein>
    <submittedName>
        <fullName evidence="2">Uncharacterized protein</fullName>
    </submittedName>
</protein>
<evidence type="ECO:0000256" key="1">
    <source>
        <dbReference type="SAM" id="MobiDB-lite"/>
    </source>
</evidence>
<dbReference type="AlphaFoldDB" id="A0A835E4X6"/>
<feature type="compositionally biased region" description="Acidic residues" evidence="1">
    <location>
        <begin position="91"/>
        <end position="105"/>
    </location>
</feature>
<reference evidence="2" key="1">
    <citation type="submission" date="2020-07" db="EMBL/GenBank/DDBJ databases">
        <title>Genome sequence and genetic diversity analysis of an under-domesticated orphan crop, white fonio (Digitaria exilis).</title>
        <authorList>
            <person name="Bennetzen J.L."/>
            <person name="Chen S."/>
            <person name="Ma X."/>
            <person name="Wang X."/>
            <person name="Yssel A.E.J."/>
            <person name="Chaluvadi S.R."/>
            <person name="Johnson M."/>
            <person name="Gangashetty P."/>
            <person name="Hamidou F."/>
            <person name="Sanogo M.D."/>
            <person name="Zwaenepoel A."/>
            <person name="Wallace J."/>
            <person name="Van De Peer Y."/>
            <person name="Van Deynze A."/>
        </authorList>
    </citation>
    <scope>NUCLEOTIDE SEQUENCE</scope>
    <source>
        <tissue evidence="2">Leaves</tissue>
    </source>
</reference>
<comment type="caution">
    <text evidence="2">The sequence shown here is derived from an EMBL/GenBank/DDBJ whole genome shotgun (WGS) entry which is preliminary data.</text>
</comment>
<dbReference type="Proteomes" id="UP000636709">
    <property type="component" value="Unassembled WGS sequence"/>
</dbReference>
<name>A0A835E4X6_9POAL</name>
<feature type="region of interest" description="Disordered" evidence="1">
    <location>
        <begin position="77"/>
        <end position="105"/>
    </location>
</feature>
<evidence type="ECO:0000313" key="3">
    <source>
        <dbReference type="Proteomes" id="UP000636709"/>
    </source>
</evidence>
<proteinExistence type="predicted"/>